<reference evidence="2 3" key="1">
    <citation type="submission" date="2020-05" db="EMBL/GenBank/DDBJ databases">
        <title>Identification and distribution of gene clusters putatively required for synthesis of sphingolipid metabolism inhibitors in phylogenetically diverse species of the filamentous fungus Fusarium.</title>
        <authorList>
            <person name="Kim H.-S."/>
            <person name="Busman M."/>
            <person name="Brown D.W."/>
            <person name="Divon H."/>
            <person name="Uhlig S."/>
            <person name="Proctor R.H."/>
        </authorList>
    </citation>
    <scope>NUCLEOTIDE SEQUENCE [LARGE SCALE GENOMIC DNA]</scope>
    <source>
        <strain evidence="2 3">NRRL 25211</strain>
    </source>
</reference>
<evidence type="ECO:0000313" key="2">
    <source>
        <dbReference type="EMBL" id="KAF5593122.1"/>
    </source>
</evidence>
<sequence>MSKTLYLFRRDDNFSEDVTNRGSAANTATSWAIHDRVPIDVKEAATDRNGPKIFEIFCEKSTATGSVIELLASRPPAHPREAADQVHQHQPTAWVPEAKPQEPLGSCLYTIETSVGSMHNESYERPHPRIPGYAAMKRAGEQSSPEARSASNPSTIAVNDHNGELIESNGHLAIENEELKKKLALTEERQQKYFEFRMLTSKYEVSIFLIYYNSPGGTQSPADGSLASVYPFHIEHRVYCRTCLNAPTRQDKCQVSMTTAEIPWSVLRAPEEESVAPETKANGLEALDDEETVVGDVESFVGDYDDLLLFSAFQRPRTLSTLETMPPEEDLYAVPSSEPDMEQNASEPLNEGVFIALATDDGAEDNKPVEIIEPILDPDHHLVDFQNLSNKWQINSFQMFGPDVIGPRFHGNDWGMRRAGDLSFEAQRPEESTLLSIDTEDIKKKLALAEERAQRYFDFWRCAEDELTRQLELNDELKKQLEAAKTEEPEA</sequence>
<dbReference type="EMBL" id="JAAOAR010000247">
    <property type="protein sequence ID" value="KAF5593122.1"/>
    <property type="molecule type" value="Genomic_DNA"/>
</dbReference>
<dbReference type="Proteomes" id="UP000544095">
    <property type="component" value="Unassembled WGS sequence"/>
</dbReference>
<dbReference type="AlphaFoldDB" id="A0A8H5PAT4"/>
<feature type="region of interest" description="Disordered" evidence="1">
    <location>
        <begin position="138"/>
        <end position="158"/>
    </location>
</feature>
<organism evidence="2 3">
    <name type="scientific">Fusarium pseudoanthophilum</name>
    <dbReference type="NCBI Taxonomy" id="48495"/>
    <lineage>
        <taxon>Eukaryota</taxon>
        <taxon>Fungi</taxon>
        <taxon>Dikarya</taxon>
        <taxon>Ascomycota</taxon>
        <taxon>Pezizomycotina</taxon>
        <taxon>Sordariomycetes</taxon>
        <taxon>Hypocreomycetidae</taxon>
        <taxon>Hypocreales</taxon>
        <taxon>Nectriaceae</taxon>
        <taxon>Fusarium</taxon>
        <taxon>Fusarium fujikuroi species complex</taxon>
    </lineage>
</organism>
<keyword evidence="3" id="KW-1185">Reference proteome</keyword>
<feature type="compositionally biased region" description="Polar residues" evidence="1">
    <location>
        <begin position="141"/>
        <end position="157"/>
    </location>
</feature>
<name>A0A8H5PAT4_9HYPO</name>
<gene>
    <name evidence="2" type="ORF">FPANT_5215</name>
</gene>
<evidence type="ECO:0000256" key="1">
    <source>
        <dbReference type="SAM" id="MobiDB-lite"/>
    </source>
</evidence>
<evidence type="ECO:0000313" key="3">
    <source>
        <dbReference type="Proteomes" id="UP000544095"/>
    </source>
</evidence>
<protein>
    <submittedName>
        <fullName evidence="2">Uncharacterized protein</fullName>
    </submittedName>
</protein>
<accession>A0A8H5PAT4</accession>
<proteinExistence type="predicted"/>
<comment type="caution">
    <text evidence="2">The sequence shown here is derived from an EMBL/GenBank/DDBJ whole genome shotgun (WGS) entry which is preliminary data.</text>
</comment>